<dbReference type="Proteomes" id="UP001157440">
    <property type="component" value="Unassembled WGS sequence"/>
</dbReference>
<feature type="region of interest" description="Disordered" evidence="1">
    <location>
        <begin position="71"/>
        <end position="103"/>
    </location>
</feature>
<evidence type="ECO:0000313" key="2">
    <source>
        <dbReference type="EMBL" id="GLS73974.1"/>
    </source>
</evidence>
<reference evidence="3" key="1">
    <citation type="journal article" date="2019" name="Int. J. Syst. Evol. Microbiol.">
        <title>The Global Catalogue of Microorganisms (GCM) 10K type strain sequencing project: providing services to taxonomists for standard genome sequencing and annotation.</title>
        <authorList>
            <consortium name="The Broad Institute Genomics Platform"/>
            <consortium name="The Broad Institute Genome Sequencing Center for Infectious Disease"/>
            <person name="Wu L."/>
            <person name="Ma J."/>
        </authorList>
    </citation>
    <scope>NUCLEOTIDE SEQUENCE [LARGE SCALE GENOMIC DNA]</scope>
    <source>
        <strain evidence="3">NBRC 103632</strain>
    </source>
</reference>
<dbReference type="EMBL" id="BSPL01000033">
    <property type="protein sequence ID" value="GLS73974.1"/>
    <property type="molecule type" value="Genomic_DNA"/>
</dbReference>
<proteinExistence type="predicted"/>
<feature type="compositionally biased region" description="Basic residues" evidence="1">
    <location>
        <begin position="71"/>
        <end position="87"/>
    </location>
</feature>
<name>A0AA37WV30_9HYPH</name>
<sequence>MNAAEQRAEQLDVLEKLESMRVALDEAISVQRRMLAETAVTMPPLAEPERPEWLPVKLAARQLGIEPMAARRRAQRGLRSGRARKVGGRLQLHMPSQPEPTDG</sequence>
<accession>A0AA37WV30</accession>
<dbReference type="AlphaFoldDB" id="A0AA37WV30"/>
<evidence type="ECO:0000313" key="3">
    <source>
        <dbReference type="Proteomes" id="UP001157440"/>
    </source>
</evidence>
<comment type="caution">
    <text evidence="2">The sequence shown here is derived from an EMBL/GenBank/DDBJ whole genome shotgun (WGS) entry which is preliminary data.</text>
</comment>
<dbReference type="RefSeq" id="WP_238195416.1">
    <property type="nucleotide sequence ID" value="NZ_BPQZ01000005.1"/>
</dbReference>
<gene>
    <name evidence="2" type="ORF">GCM10007890_59890</name>
</gene>
<protein>
    <submittedName>
        <fullName evidence="2">Uncharacterized protein</fullName>
    </submittedName>
</protein>
<organism evidence="2 3">
    <name type="scientific">Methylobacterium tardum</name>
    <dbReference type="NCBI Taxonomy" id="374432"/>
    <lineage>
        <taxon>Bacteria</taxon>
        <taxon>Pseudomonadati</taxon>
        <taxon>Pseudomonadota</taxon>
        <taxon>Alphaproteobacteria</taxon>
        <taxon>Hyphomicrobiales</taxon>
        <taxon>Methylobacteriaceae</taxon>
        <taxon>Methylobacterium</taxon>
    </lineage>
</organism>
<keyword evidence="3" id="KW-1185">Reference proteome</keyword>
<evidence type="ECO:0000256" key="1">
    <source>
        <dbReference type="SAM" id="MobiDB-lite"/>
    </source>
</evidence>